<keyword evidence="7" id="KW-0449">Lipoprotein</keyword>
<dbReference type="Gene3D" id="3.90.150.10">
    <property type="entry name" value="Variant Surface Glycoprotein, subunit A domain 1"/>
    <property type="match status" value="1"/>
</dbReference>
<gene>
    <name evidence="11" type="primary">VSG900</name>
</gene>
<protein>
    <submittedName>
        <fullName evidence="11">Variant surface glycoprotein 900</fullName>
    </submittedName>
</protein>
<feature type="compositionally biased region" description="Low complexity" evidence="8">
    <location>
        <begin position="450"/>
        <end position="465"/>
    </location>
</feature>
<evidence type="ECO:0000256" key="5">
    <source>
        <dbReference type="ARBA" id="ARBA00023136"/>
    </source>
</evidence>
<proteinExistence type="evidence at transcript level"/>
<sequence>MLKQTVLALLVIALTNASGPALKETALEAICEVSSRLSSVTPKATQRLTTMASRQEVYTNAGLKLQILASRTADQNRTALFGAMAALAAEKAQQQTQTLTEAIPQLTLAVAESELARGQIHELISFLHTAQTTGSTAGFCLAGTGGTHPQGKAKTDGCLVDGIKTSSDTAAVDDDFIDEQGFKGLKGETNAKASSTGASSCIVFKDHNRAQATEVFQSTKTETIHLLGGLLKFSVTTGGNSAALAVTDPSAIATNGVAQPGTPLKKPYEAILAAKAHLGSIAQLTPEQVIVELTHSSDLETQLTAQLKKTVTTEDESSSGKIAKEIIASIAQPTKDDGTTVWKLLDKEMVQGAEDKPQTKTKLSTLEETGKLMAVLSYYTASRTMELKELEQRLKTAQGTTKVDTKTLEEVCKEIKEKVPCNENPNCKYNDDKKEEPKCELSDKGKQAAKTNQETEGKTGTTNTTGSNSFLIKTSPLLLAFLLF</sequence>
<evidence type="ECO:0000256" key="3">
    <source>
        <dbReference type="ARBA" id="ARBA00022475"/>
    </source>
</evidence>
<evidence type="ECO:0000256" key="1">
    <source>
        <dbReference type="ARBA" id="ARBA00002523"/>
    </source>
</evidence>
<reference evidence="11" key="1">
    <citation type="journal article" date="2017" name="Mol. Microbiol.">
        <title>Beyond immune escape: A variant surface glycoprotein causes suramin resistance in Trypanosoma brucei.</title>
        <authorList>
            <person name="Wiedemar N."/>
            <person name="Graf F.E."/>
            <person name="Zwyer M."/>
            <person name="Ndomba E."/>
            <person name="Renggli C.K."/>
            <person name="Cal M."/>
            <person name="Schmidt R.S."/>
            <person name="Wenzler T."/>
            <person name="Maser P."/>
        </authorList>
    </citation>
    <scope>NUCLEOTIDE SEQUENCE</scope>
    <source>
        <strain evidence="11">STIB900</strain>
    </source>
</reference>
<evidence type="ECO:0000256" key="8">
    <source>
        <dbReference type="SAM" id="MobiDB-lite"/>
    </source>
</evidence>
<evidence type="ECO:0000256" key="2">
    <source>
        <dbReference type="ARBA" id="ARBA00004609"/>
    </source>
</evidence>
<dbReference type="EMBL" id="MF093646">
    <property type="protein sequence ID" value="ATI14855.1"/>
    <property type="molecule type" value="mRNA"/>
</dbReference>
<comment type="subcellular location">
    <subcellularLocation>
        <location evidence="2">Cell membrane</location>
        <topology evidence="2">Lipid-anchor</topology>
        <topology evidence="2">GPI-anchor</topology>
    </subcellularLocation>
</comment>
<dbReference type="Gene3D" id="1.10.470.10">
    <property type="entry name" value="Variant Surface Glycoprotein, subunit A, domain 2"/>
    <property type="match status" value="1"/>
</dbReference>
<dbReference type="Gene3D" id="4.10.110.20">
    <property type="entry name" value="Variant surface glycoprotein MITAT 1.2, VSG 221, C-terminal domain"/>
    <property type="match status" value="1"/>
</dbReference>
<keyword evidence="3" id="KW-1003">Cell membrane</keyword>
<name>A0A291L8F3_TRYBR</name>
<comment type="function">
    <text evidence="1">VSG forms a coat on the surface of the parasite. The trypanosome evades the immune response of the host by expressing a series of antigenically distinct VSGs from an estimated 1000 VSG genes.</text>
</comment>
<dbReference type="GO" id="GO:0042783">
    <property type="term" value="P:symbiont-mediated evasion of host immune response"/>
    <property type="evidence" value="ECO:0007669"/>
    <property type="project" value="InterPro"/>
</dbReference>
<keyword evidence="9" id="KW-0732">Signal</keyword>
<evidence type="ECO:0000313" key="11">
    <source>
        <dbReference type="EMBL" id="ATI14855.1"/>
    </source>
</evidence>
<dbReference type="SUPFAM" id="SSF58087">
    <property type="entry name" value="Variant surface glycoprotein (N-terminal domain)"/>
    <property type="match status" value="1"/>
</dbReference>
<feature type="compositionally biased region" description="Basic and acidic residues" evidence="8">
    <location>
        <begin position="429"/>
        <end position="446"/>
    </location>
</feature>
<evidence type="ECO:0000256" key="7">
    <source>
        <dbReference type="ARBA" id="ARBA00023288"/>
    </source>
</evidence>
<feature type="signal peptide" evidence="9">
    <location>
        <begin position="1"/>
        <end position="17"/>
    </location>
</feature>
<evidence type="ECO:0000256" key="4">
    <source>
        <dbReference type="ARBA" id="ARBA00022622"/>
    </source>
</evidence>
<dbReference type="AlphaFoldDB" id="A0A291L8F3"/>
<feature type="domain" description="Trypanosome variant surface glycoprotein A-type N-terminal" evidence="10">
    <location>
        <begin position="7"/>
        <end position="380"/>
    </location>
</feature>
<dbReference type="GO" id="GO:0005886">
    <property type="term" value="C:plasma membrane"/>
    <property type="evidence" value="ECO:0007669"/>
    <property type="project" value="UniProtKB-SubCell"/>
</dbReference>
<dbReference type="GO" id="GO:0098552">
    <property type="term" value="C:side of membrane"/>
    <property type="evidence" value="ECO:0007669"/>
    <property type="project" value="UniProtKB-KW"/>
</dbReference>
<organism evidence="11">
    <name type="scientific">Trypanosoma brucei rhodesiense</name>
    <dbReference type="NCBI Taxonomy" id="31286"/>
    <lineage>
        <taxon>Eukaryota</taxon>
        <taxon>Discoba</taxon>
        <taxon>Euglenozoa</taxon>
        <taxon>Kinetoplastea</taxon>
        <taxon>Metakinetoplastina</taxon>
        <taxon>Trypanosomatida</taxon>
        <taxon>Trypanosomatidae</taxon>
        <taxon>Trypanosoma</taxon>
    </lineage>
</organism>
<evidence type="ECO:0000259" key="10">
    <source>
        <dbReference type="Pfam" id="PF00913"/>
    </source>
</evidence>
<evidence type="ECO:0000256" key="6">
    <source>
        <dbReference type="ARBA" id="ARBA00023180"/>
    </source>
</evidence>
<dbReference type="InterPro" id="IPR027446">
    <property type="entry name" value="VSG_C_dom_sf"/>
</dbReference>
<feature type="chain" id="PRO_5013285007" evidence="9">
    <location>
        <begin position="18"/>
        <end position="484"/>
    </location>
</feature>
<evidence type="ECO:0000256" key="9">
    <source>
        <dbReference type="SAM" id="SignalP"/>
    </source>
</evidence>
<keyword evidence="6" id="KW-0325">Glycoprotein</keyword>
<dbReference type="SUPFAM" id="SSF118251">
    <property type="entry name" value="Variant surface glycoprotein MITAT 1.2, VSG 221, C-terminal domain"/>
    <property type="match status" value="1"/>
</dbReference>
<dbReference type="InterPro" id="IPR001812">
    <property type="entry name" value="Trypano_VSG_A_N_dom"/>
</dbReference>
<dbReference type="Pfam" id="PF00913">
    <property type="entry name" value="Trypan_glycop"/>
    <property type="match status" value="1"/>
</dbReference>
<feature type="region of interest" description="Disordered" evidence="8">
    <location>
        <begin position="423"/>
        <end position="467"/>
    </location>
</feature>
<keyword evidence="5" id="KW-0472">Membrane</keyword>
<accession>A0A291L8F3</accession>
<keyword evidence="4" id="KW-0336">GPI-anchor</keyword>